<dbReference type="Gene3D" id="3.40.50.1010">
    <property type="entry name" value="5'-nuclease"/>
    <property type="match status" value="1"/>
</dbReference>
<dbReference type="InterPro" id="IPR002716">
    <property type="entry name" value="PIN_dom"/>
</dbReference>
<name>A0A1T4X5N1_9GAMM</name>
<dbReference type="EMBL" id="FUYB01000013">
    <property type="protein sequence ID" value="SKA84856.1"/>
    <property type="molecule type" value="Genomic_DNA"/>
</dbReference>
<dbReference type="STRING" id="92487.SAMN02745130_02543"/>
<dbReference type="RefSeq" id="WP_078923003.1">
    <property type="nucleotide sequence ID" value="NZ_FUYB01000013.1"/>
</dbReference>
<dbReference type="SUPFAM" id="SSF88723">
    <property type="entry name" value="PIN domain-like"/>
    <property type="match status" value="1"/>
</dbReference>
<feature type="domain" description="PIN" evidence="1">
    <location>
        <begin position="6"/>
        <end position="122"/>
    </location>
</feature>
<dbReference type="Pfam" id="PF01850">
    <property type="entry name" value="PIN"/>
    <property type="match status" value="1"/>
</dbReference>
<evidence type="ECO:0000313" key="3">
    <source>
        <dbReference type="Proteomes" id="UP000190460"/>
    </source>
</evidence>
<sequence>MSVKAFFDTNILVYAFDQAQPDKQIIAKRLIREFGSDGQLVLSTQVLQELYVTLSKMGKQVLPIEEVADIVNAFAEYPLVQVDKMIIAAAMKRQQSLAFSFWDSLIVEAALHAHCQILFSEDLQNGRQLEALLIQNPFKASE</sequence>
<evidence type="ECO:0000259" key="1">
    <source>
        <dbReference type="Pfam" id="PF01850"/>
    </source>
</evidence>
<organism evidence="2 3">
    <name type="scientific">Thiothrix eikelboomii</name>
    <dbReference type="NCBI Taxonomy" id="92487"/>
    <lineage>
        <taxon>Bacteria</taxon>
        <taxon>Pseudomonadati</taxon>
        <taxon>Pseudomonadota</taxon>
        <taxon>Gammaproteobacteria</taxon>
        <taxon>Thiotrichales</taxon>
        <taxon>Thiotrichaceae</taxon>
        <taxon>Thiothrix</taxon>
    </lineage>
</organism>
<reference evidence="2 3" key="1">
    <citation type="submission" date="2017-02" db="EMBL/GenBank/DDBJ databases">
        <authorList>
            <person name="Peterson S.W."/>
        </authorList>
    </citation>
    <scope>NUCLEOTIDE SEQUENCE [LARGE SCALE GENOMIC DNA]</scope>
    <source>
        <strain evidence="2 3">ATCC 49788</strain>
    </source>
</reference>
<dbReference type="Proteomes" id="UP000190460">
    <property type="component" value="Unassembled WGS sequence"/>
</dbReference>
<gene>
    <name evidence="2" type="ORF">SAMN02745130_02543</name>
</gene>
<dbReference type="OrthoDB" id="9792015at2"/>
<evidence type="ECO:0000313" key="2">
    <source>
        <dbReference type="EMBL" id="SKA84856.1"/>
    </source>
</evidence>
<dbReference type="CDD" id="cd18692">
    <property type="entry name" value="PIN_VapC-like"/>
    <property type="match status" value="1"/>
</dbReference>
<protein>
    <submittedName>
        <fullName evidence="2">Predicted nucleic acid-binding protein, contains PIN domain</fullName>
    </submittedName>
</protein>
<accession>A0A1T4X5N1</accession>
<proteinExistence type="predicted"/>
<keyword evidence="3" id="KW-1185">Reference proteome</keyword>
<dbReference type="InterPro" id="IPR029060">
    <property type="entry name" value="PIN-like_dom_sf"/>
</dbReference>
<dbReference type="AlphaFoldDB" id="A0A1T4X5N1"/>